<evidence type="ECO:0000256" key="3">
    <source>
        <dbReference type="ARBA" id="ARBA00022475"/>
    </source>
</evidence>
<dbReference type="PANTHER" id="PTHR33281">
    <property type="entry name" value="UPF0187 PROTEIN YNEE"/>
    <property type="match status" value="1"/>
</dbReference>
<dbReference type="InterPro" id="IPR044669">
    <property type="entry name" value="YneE/VCCN1/2-like"/>
</dbReference>
<keyword evidence="6" id="KW-0406">Ion transport</keyword>
<comment type="similarity">
    <text evidence="8">Belongs to the anion channel-forming bestrophin (TC 1.A.46) family.</text>
</comment>
<organism evidence="10 11">
    <name type="scientific">Bordetella flabilis</name>
    <dbReference type="NCBI Taxonomy" id="463014"/>
    <lineage>
        <taxon>Bacteria</taxon>
        <taxon>Pseudomonadati</taxon>
        <taxon>Pseudomonadota</taxon>
        <taxon>Betaproteobacteria</taxon>
        <taxon>Burkholderiales</taxon>
        <taxon>Alcaligenaceae</taxon>
        <taxon>Bordetella</taxon>
    </lineage>
</organism>
<dbReference type="Proteomes" id="UP000091926">
    <property type="component" value="Chromosome"/>
</dbReference>
<feature type="transmembrane region" description="Helical" evidence="9">
    <location>
        <begin position="227"/>
        <end position="246"/>
    </location>
</feature>
<feature type="transmembrane region" description="Helical" evidence="9">
    <location>
        <begin position="20"/>
        <end position="37"/>
    </location>
</feature>
<evidence type="ECO:0000256" key="8">
    <source>
        <dbReference type="ARBA" id="ARBA00034708"/>
    </source>
</evidence>
<dbReference type="GO" id="GO:0005254">
    <property type="term" value="F:chloride channel activity"/>
    <property type="evidence" value="ECO:0007669"/>
    <property type="project" value="InterPro"/>
</dbReference>
<comment type="subcellular location">
    <subcellularLocation>
        <location evidence="1">Cell membrane</location>
        <topology evidence="1">Multi-pass membrane protein</topology>
    </subcellularLocation>
</comment>
<keyword evidence="4 9" id="KW-0812">Transmembrane</keyword>
<evidence type="ECO:0000256" key="4">
    <source>
        <dbReference type="ARBA" id="ARBA00022692"/>
    </source>
</evidence>
<keyword evidence="5 9" id="KW-1133">Transmembrane helix</keyword>
<evidence type="ECO:0000256" key="6">
    <source>
        <dbReference type="ARBA" id="ARBA00023065"/>
    </source>
</evidence>
<keyword evidence="7 9" id="KW-0472">Membrane</keyword>
<evidence type="ECO:0000256" key="9">
    <source>
        <dbReference type="SAM" id="Phobius"/>
    </source>
</evidence>
<dbReference type="PANTHER" id="PTHR33281:SF19">
    <property type="entry name" value="VOLTAGE-DEPENDENT ANION CHANNEL-FORMING PROTEIN YNEE"/>
    <property type="match status" value="1"/>
</dbReference>
<keyword evidence="3" id="KW-1003">Cell membrane</keyword>
<sequence length="334" mass="38142">MHLGRSYRLFEFVLWTRRKIYRLLVLGLVPVLLYQVLGLKWLTLPLTVVTLLGTATSFVVGFKNVQTYTRTVEAQKIWMAIVNTSRYWGMISRDFVGDVARSGALLNGHLAWLTALRYQLRTPRVWETVETASNAEYQKHYVIPERQQPLQAALSRYLSPEDLRTVSDADSISVQLLGMQGQAVRRLYDEGLIASSEYTEFNSRIREFLDLQGQAERIKNFPYPRQYAIINTFFVRSFCLLLPFGLMGEFDRLNDSVGGIMHGEMIWLAVPFSVMISWIYTALEQVGEGTENPFEGSANDVPISHLSLVIERDIKQMQGRADLPGLPPSREIVL</sequence>
<keyword evidence="11" id="KW-1185">Reference proteome</keyword>
<evidence type="ECO:0000256" key="2">
    <source>
        <dbReference type="ARBA" id="ARBA00022448"/>
    </source>
</evidence>
<dbReference type="AlphaFoldDB" id="A0A193GEE9"/>
<evidence type="ECO:0000313" key="10">
    <source>
        <dbReference type="EMBL" id="ANN78175.1"/>
    </source>
</evidence>
<proteinExistence type="inferred from homology"/>
<dbReference type="Pfam" id="PF25539">
    <property type="entry name" value="Bestrophin_2"/>
    <property type="match status" value="1"/>
</dbReference>
<evidence type="ECO:0000313" key="11">
    <source>
        <dbReference type="Proteomes" id="UP000091926"/>
    </source>
</evidence>
<dbReference type="RefSeq" id="WP_066659046.1">
    <property type="nucleotide sequence ID" value="NZ_CBCSCL010000009.1"/>
</dbReference>
<accession>A0A193GEE9</accession>
<keyword evidence="2" id="KW-0813">Transport</keyword>
<evidence type="ECO:0000256" key="5">
    <source>
        <dbReference type="ARBA" id="ARBA00022989"/>
    </source>
</evidence>
<feature type="transmembrane region" description="Helical" evidence="9">
    <location>
        <begin position="43"/>
        <end position="62"/>
    </location>
</feature>
<evidence type="ECO:0000256" key="1">
    <source>
        <dbReference type="ARBA" id="ARBA00004651"/>
    </source>
</evidence>
<name>A0A193GEE9_9BORD</name>
<evidence type="ECO:0000256" key="7">
    <source>
        <dbReference type="ARBA" id="ARBA00023136"/>
    </source>
</evidence>
<feature type="transmembrane region" description="Helical" evidence="9">
    <location>
        <begin position="266"/>
        <end position="283"/>
    </location>
</feature>
<gene>
    <name evidence="10" type="ORF">BAU07_14670</name>
</gene>
<protein>
    <submittedName>
        <fullName evidence="10">Multidrug transporter</fullName>
    </submittedName>
</protein>
<dbReference type="EMBL" id="CP016172">
    <property type="protein sequence ID" value="ANN78175.1"/>
    <property type="molecule type" value="Genomic_DNA"/>
</dbReference>
<dbReference type="OrthoDB" id="445589at2"/>
<dbReference type="GO" id="GO:0005886">
    <property type="term" value="C:plasma membrane"/>
    <property type="evidence" value="ECO:0007669"/>
    <property type="project" value="UniProtKB-SubCell"/>
</dbReference>
<dbReference type="KEGG" id="bfz:BAU07_14670"/>
<reference evidence="10 11" key="1">
    <citation type="submission" date="2016-06" db="EMBL/GenBank/DDBJ databases">
        <title>Complete genome sequences of Bordetella bronchialis and Bordetella flabilis.</title>
        <authorList>
            <person name="LiPuma J.J."/>
            <person name="Spilker T."/>
        </authorList>
    </citation>
    <scope>NUCLEOTIDE SEQUENCE [LARGE SCALE GENOMIC DNA]</scope>
    <source>
        <strain evidence="10 11">AU10664</strain>
    </source>
</reference>